<evidence type="ECO:0000313" key="1">
    <source>
        <dbReference type="EMBL" id="KAF5480619.1"/>
    </source>
</evidence>
<dbReference type="Gramene" id="Jr01_14550_p1">
    <property type="protein sequence ID" value="cds.Jr01_14550_p1"/>
    <property type="gene ID" value="Jr01_14550"/>
</dbReference>
<name>A0A833YDK1_JUGRE</name>
<sequence length="167" mass="18990">MQFQIPRLRNLSMIKKNSLISSAAPTHFSSFLSTPTLCHKWKNKGKSFSIQSYIRYAVHQKRADTKRVLKDLFKSGSSKLWAIEKVKVISEVMMAISHYRFGCLRMMRVHMGTHSSAEEIILQYFPISAEITIMHAKPLEGIMIGGLLMVGARRGVTTHYVVTEFAV</sequence>
<comment type="caution">
    <text evidence="1">The sequence shown here is derived from an EMBL/GenBank/DDBJ whole genome shotgun (WGS) entry which is preliminary data.</text>
</comment>
<reference evidence="1" key="1">
    <citation type="submission" date="2015-10" db="EMBL/GenBank/DDBJ databases">
        <authorList>
            <person name="Martinez-Garcia P.J."/>
            <person name="Crepeau M.W."/>
            <person name="Puiu D."/>
            <person name="Gonzalez-Ibeas D."/>
            <person name="Whalen J."/>
            <person name="Stevens K."/>
            <person name="Paul R."/>
            <person name="Butterfield T."/>
            <person name="Britton M."/>
            <person name="Reagan R."/>
            <person name="Chakraborty S."/>
            <person name="Walawage S.L."/>
            <person name="Vasquez-Gross H.A."/>
            <person name="Cardeno C."/>
            <person name="Famula R."/>
            <person name="Pratt K."/>
            <person name="Kuruganti S."/>
            <person name="Aradhya M.K."/>
            <person name="Leslie C.A."/>
            <person name="Dandekar A.M."/>
            <person name="Salzberg S.L."/>
            <person name="Wegrzyn J.L."/>
            <person name="Langley C.H."/>
            <person name="Neale D.B."/>
        </authorList>
    </citation>
    <scope>NUCLEOTIDE SEQUENCE</scope>
    <source>
        <tissue evidence="1">Leaves</tissue>
    </source>
</reference>
<dbReference type="Proteomes" id="UP000619265">
    <property type="component" value="Unassembled WGS sequence"/>
</dbReference>
<organism evidence="1 2">
    <name type="scientific">Juglans regia</name>
    <name type="common">English walnut</name>
    <dbReference type="NCBI Taxonomy" id="51240"/>
    <lineage>
        <taxon>Eukaryota</taxon>
        <taxon>Viridiplantae</taxon>
        <taxon>Streptophyta</taxon>
        <taxon>Embryophyta</taxon>
        <taxon>Tracheophyta</taxon>
        <taxon>Spermatophyta</taxon>
        <taxon>Magnoliopsida</taxon>
        <taxon>eudicotyledons</taxon>
        <taxon>Gunneridae</taxon>
        <taxon>Pentapetalae</taxon>
        <taxon>rosids</taxon>
        <taxon>fabids</taxon>
        <taxon>Fagales</taxon>
        <taxon>Juglandaceae</taxon>
        <taxon>Juglans</taxon>
    </lineage>
</organism>
<evidence type="ECO:0000313" key="2">
    <source>
        <dbReference type="Proteomes" id="UP000619265"/>
    </source>
</evidence>
<dbReference type="EMBL" id="LIHL02000001">
    <property type="protein sequence ID" value="KAF5480619.1"/>
    <property type="molecule type" value="Genomic_DNA"/>
</dbReference>
<dbReference type="AlphaFoldDB" id="A0A833YDK1"/>
<protein>
    <submittedName>
        <fullName evidence="1">Uncharacterized protein</fullName>
    </submittedName>
</protein>
<proteinExistence type="predicted"/>
<gene>
    <name evidence="1" type="ORF">F2P56_001355</name>
</gene>
<accession>A0A833YDK1</accession>
<reference evidence="1" key="2">
    <citation type="submission" date="2020-03" db="EMBL/GenBank/DDBJ databases">
        <title>Walnut 2.0.</title>
        <authorList>
            <person name="Marrano A."/>
            <person name="Britton M."/>
            <person name="Zimin A.V."/>
            <person name="Zaini P.A."/>
            <person name="Workman R."/>
            <person name="Puiu D."/>
            <person name="Bianco L."/>
            <person name="Allen B.J."/>
            <person name="Troggio M."/>
            <person name="Leslie C.A."/>
            <person name="Timp W."/>
            <person name="Dendekar A."/>
            <person name="Salzberg S.L."/>
            <person name="Neale D.B."/>
        </authorList>
    </citation>
    <scope>NUCLEOTIDE SEQUENCE</scope>
    <source>
        <tissue evidence="1">Leaves</tissue>
    </source>
</reference>